<feature type="transmembrane region" description="Helical" evidence="1">
    <location>
        <begin position="114"/>
        <end position="133"/>
    </location>
</feature>
<gene>
    <name evidence="3" type="ORF">ENL31_01625</name>
</gene>
<dbReference type="GO" id="GO:0006506">
    <property type="term" value="P:GPI anchor biosynthetic process"/>
    <property type="evidence" value="ECO:0007669"/>
    <property type="project" value="TreeGrafter"/>
</dbReference>
<feature type="transmembrane region" description="Helical" evidence="1">
    <location>
        <begin position="55"/>
        <end position="76"/>
    </location>
</feature>
<dbReference type="EMBL" id="DRTM01000118">
    <property type="protein sequence ID" value="HHE75812.1"/>
    <property type="molecule type" value="Genomic_DNA"/>
</dbReference>
<dbReference type="InterPro" id="IPR036691">
    <property type="entry name" value="Endo/exonu/phosph_ase_sf"/>
</dbReference>
<dbReference type="GO" id="GO:0016020">
    <property type="term" value="C:membrane"/>
    <property type="evidence" value="ECO:0007669"/>
    <property type="project" value="GOC"/>
</dbReference>
<feature type="domain" description="PGAP2IP C-terminal nuclease-like" evidence="2">
    <location>
        <begin position="385"/>
        <end position="548"/>
    </location>
</feature>
<dbReference type="InterPro" id="IPR051916">
    <property type="entry name" value="GPI-anchor_lipid_remodeler"/>
</dbReference>
<feature type="transmembrane region" description="Helical" evidence="1">
    <location>
        <begin position="30"/>
        <end position="49"/>
    </location>
</feature>
<dbReference type="Proteomes" id="UP000886130">
    <property type="component" value="Unassembled WGS sequence"/>
</dbReference>
<dbReference type="SUPFAM" id="SSF56219">
    <property type="entry name" value="DNase I-like"/>
    <property type="match status" value="1"/>
</dbReference>
<dbReference type="AlphaFoldDB" id="A0A7J3T9L1"/>
<accession>A0A7J3T9L1</accession>
<evidence type="ECO:0000256" key="1">
    <source>
        <dbReference type="SAM" id="Phobius"/>
    </source>
</evidence>
<feature type="transmembrane region" description="Helical" evidence="1">
    <location>
        <begin position="6"/>
        <end position="23"/>
    </location>
</feature>
<dbReference type="InterPro" id="IPR023298">
    <property type="entry name" value="ATPase_P-typ_TM_dom_sf"/>
</dbReference>
<feature type="transmembrane region" description="Helical" evidence="1">
    <location>
        <begin position="317"/>
        <end position="337"/>
    </location>
</feature>
<dbReference type="Gene3D" id="3.60.10.10">
    <property type="entry name" value="Endonuclease/exonuclease/phosphatase"/>
    <property type="match status" value="1"/>
</dbReference>
<keyword evidence="1" id="KW-0472">Membrane</keyword>
<feature type="transmembrane region" description="Helical" evidence="1">
    <location>
        <begin position="153"/>
        <end position="173"/>
    </location>
</feature>
<feature type="transmembrane region" description="Helical" evidence="1">
    <location>
        <begin position="185"/>
        <end position="210"/>
    </location>
</feature>
<organism evidence="3">
    <name type="scientific">Candidatus Aciduliprofundum boonei</name>
    <dbReference type="NCBI Taxonomy" id="379547"/>
    <lineage>
        <taxon>Archaea</taxon>
        <taxon>Methanobacteriati</taxon>
        <taxon>Thermoplasmatota</taxon>
        <taxon>DHVE2 group</taxon>
        <taxon>Candidatus Aciduliprofundum</taxon>
    </lineage>
</organism>
<proteinExistence type="predicted"/>
<evidence type="ECO:0000313" key="3">
    <source>
        <dbReference type="EMBL" id="HHE75812.1"/>
    </source>
</evidence>
<protein>
    <recommendedName>
        <fullName evidence="2">PGAP2IP C-terminal nuclease-like domain-containing protein</fullName>
    </recommendedName>
</protein>
<feature type="transmembrane region" description="Helical" evidence="1">
    <location>
        <begin position="281"/>
        <end position="305"/>
    </location>
</feature>
<reference evidence="3" key="1">
    <citation type="journal article" date="2020" name="mSystems">
        <title>Genome- and Community-Level Interaction Insights into Carbon Utilization and Element Cycling Functions of Hydrothermarchaeota in Hydrothermal Sediment.</title>
        <authorList>
            <person name="Zhou Z."/>
            <person name="Liu Y."/>
            <person name="Xu W."/>
            <person name="Pan J."/>
            <person name="Luo Z.H."/>
            <person name="Li M."/>
        </authorList>
    </citation>
    <scope>NUCLEOTIDE SEQUENCE [LARGE SCALE GENOMIC DNA]</scope>
    <source>
        <strain evidence="3">HyVt-85</strain>
    </source>
</reference>
<keyword evidence="1" id="KW-1133">Transmembrane helix</keyword>
<sequence length="615" mass="68925">MKPAVLMPLLLIIIVPMIPYIIGKFQREKVNIKVIYSILILFILLRIALPLFEDISLKIIIETSGILLILASVPILLANLRALISPATCGIGISLGILIGIVLKSFGSSIDISLHGWTQIIGVLLAIVALYSLSGLKVSTSMSRFPKRKNDGWRALGSILGIEGIFLIVYLGIGSPAVIARWIEGNYLLITFLISLSLGMGIIITLYHLLDIGRFHILLINLLFLLFFGISVAICDNPSLHLLQEISMYIALSLSFILVVDLVLLFKYLSQLNFTVSQASLALILSGFLLVIFILSAIFTITWDYVRPVSAPFRDKYPLILVLIALLGCVPPMLIKVKFRIKFSFSKSLKMGLVFLIVTILISSVTGVILTTPHHYSKGNERELVVMAYNIQQGFDMEPRWNFEEVLEVIKKIDPDIIGLSESDTCRISSGNEDIVRFLADHLGMYSYFGPKTLSGTYGIALLSKYPILNAKTYYMPSRREQTCIIEAQIKIKGEIYNVYVTHFGEGDYDRATQANFTKELVDHKERAIVMGDFNTEPSDFYYEYLTEYLKDAWYTIHPNGTDENGYPGYTCTWKNPSSKIDMILHSPDLKPTACWVPLWAHAADHLPICATFEI</sequence>
<feature type="transmembrane region" description="Helical" evidence="1">
    <location>
        <begin position="217"/>
        <end position="234"/>
    </location>
</feature>
<dbReference type="SUPFAM" id="SSF81665">
    <property type="entry name" value="Calcium ATPase, transmembrane domain M"/>
    <property type="match status" value="1"/>
</dbReference>
<keyword evidence="1" id="KW-0812">Transmembrane</keyword>
<dbReference type="PANTHER" id="PTHR14859">
    <property type="entry name" value="CALCOFLUOR WHITE HYPERSENSITIVE PROTEIN PRECURSOR"/>
    <property type="match status" value="1"/>
</dbReference>
<dbReference type="PANTHER" id="PTHR14859:SF1">
    <property type="entry name" value="PGAP2-INTERACTING PROTEIN"/>
    <property type="match status" value="1"/>
</dbReference>
<comment type="caution">
    <text evidence="3">The sequence shown here is derived from an EMBL/GenBank/DDBJ whole genome shotgun (WGS) entry which is preliminary data.</text>
</comment>
<evidence type="ECO:0000259" key="2">
    <source>
        <dbReference type="Pfam" id="PF23226"/>
    </source>
</evidence>
<name>A0A7J3T9L1_9ARCH</name>
<feature type="transmembrane region" description="Helical" evidence="1">
    <location>
        <begin position="246"/>
        <end position="269"/>
    </location>
</feature>
<dbReference type="Pfam" id="PF23226">
    <property type="entry name" value="Exo_endo_phos_PGAP2IP"/>
    <property type="match status" value="1"/>
</dbReference>
<feature type="transmembrane region" description="Helical" evidence="1">
    <location>
        <begin position="349"/>
        <end position="370"/>
    </location>
</feature>
<dbReference type="InterPro" id="IPR057315">
    <property type="entry name" value="Exo_endo_phos_PGAP2IP_C"/>
</dbReference>
<feature type="transmembrane region" description="Helical" evidence="1">
    <location>
        <begin position="83"/>
        <end position="102"/>
    </location>
</feature>